<dbReference type="AlphaFoldDB" id="A0A498JAH4"/>
<keyword evidence="2" id="KW-1185">Reference proteome</keyword>
<sequence length="165" mass="19005">MLGLGVPHLCDGMEKMELSKSQHVDPYLPRSSKAKLGMLLDEVVIRLFLLRKLESEEVLEMDGDGSKFHSKDLEIRTKTKRSNNVLACTLYKNVVKCTFRLLKDIHNVPADKVDFKKDMFNLGMMLLELHEQPRTISKNCSIFYGFKKKGKLPKKVIDHRLRALC</sequence>
<evidence type="ECO:0000313" key="2">
    <source>
        <dbReference type="Proteomes" id="UP000290289"/>
    </source>
</evidence>
<dbReference type="Proteomes" id="UP000290289">
    <property type="component" value="Chromosome 9"/>
</dbReference>
<accession>A0A498JAH4</accession>
<name>A0A498JAH4_MALDO</name>
<dbReference type="EMBL" id="RDQH01000335">
    <property type="protein sequence ID" value="RXH90802.1"/>
    <property type="molecule type" value="Genomic_DNA"/>
</dbReference>
<protein>
    <submittedName>
        <fullName evidence="1">Uncharacterized protein</fullName>
    </submittedName>
</protein>
<comment type="caution">
    <text evidence="1">The sequence shown here is derived from an EMBL/GenBank/DDBJ whole genome shotgun (WGS) entry which is preliminary data.</text>
</comment>
<proteinExistence type="predicted"/>
<evidence type="ECO:0000313" key="1">
    <source>
        <dbReference type="EMBL" id="RXH90802.1"/>
    </source>
</evidence>
<organism evidence="1 2">
    <name type="scientific">Malus domestica</name>
    <name type="common">Apple</name>
    <name type="synonym">Pyrus malus</name>
    <dbReference type="NCBI Taxonomy" id="3750"/>
    <lineage>
        <taxon>Eukaryota</taxon>
        <taxon>Viridiplantae</taxon>
        <taxon>Streptophyta</taxon>
        <taxon>Embryophyta</taxon>
        <taxon>Tracheophyta</taxon>
        <taxon>Spermatophyta</taxon>
        <taxon>Magnoliopsida</taxon>
        <taxon>eudicotyledons</taxon>
        <taxon>Gunneridae</taxon>
        <taxon>Pentapetalae</taxon>
        <taxon>rosids</taxon>
        <taxon>fabids</taxon>
        <taxon>Rosales</taxon>
        <taxon>Rosaceae</taxon>
        <taxon>Amygdaloideae</taxon>
        <taxon>Maleae</taxon>
        <taxon>Malus</taxon>
    </lineage>
</organism>
<gene>
    <name evidence="1" type="ORF">DVH24_035566</name>
</gene>
<reference evidence="1 2" key="1">
    <citation type="submission" date="2018-10" db="EMBL/GenBank/DDBJ databases">
        <title>A high-quality apple genome assembly.</title>
        <authorList>
            <person name="Hu J."/>
        </authorList>
    </citation>
    <scope>NUCLEOTIDE SEQUENCE [LARGE SCALE GENOMIC DNA]</scope>
    <source>
        <strain evidence="2">cv. HFTH1</strain>
        <tissue evidence="1">Young leaf</tissue>
    </source>
</reference>